<evidence type="ECO:0000313" key="2">
    <source>
        <dbReference type="EMBL" id="NKY58348.1"/>
    </source>
</evidence>
<comment type="caution">
    <text evidence="2">The sequence shown here is derived from an EMBL/GenBank/DDBJ whole genome shotgun (WGS) entry which is preliminary data.</text>
</comment>
<evidence type="ECO:0000256" key="1">
    <source>
        <dbReference type="SAM" id="MobiDB-lite"/>
    </source>
</evidence>
<sequence length="161" mass="17409">MPVHSEAVAAAMESYHRQMQAIEEFRRRRARLTASGSAQGNTVTVTVNADNLVVETRFADNIGELGYDDIAAAVTEAATAASAAMAVKTEEITRALIAERRNAPELSDLFADLPVFPETGRPGTAPESSERPHGDRTATHDDFDTAVARRPVRSRISDSGW</sequence>
<proteinExistence type="predicted"/>
<protein>
    <submittedName>
        <fullName evidence="2">YbaB/EbfC family nucleoid-associated protein</fullName>
    </submittedName>
</protein>
<dbReference type="Pfam" id="PF02575">
    <property type="entry name" value="YbaB_DNA_bd"/>
    <property type="match status" value="1"/>
</dbReference>
<reference evidence="2 3" key="1">
    <citation type="submission" date="2020-04" db="EMBL/GenBank/DDBJ databases">
        <title>MicrobeNet Type strains.</title>
        <authorList>
            <person name="Nicholson A.C."/>
        </authorList>
    </citation>
    <scope>NUCLEOTIDE SEQUENCE [LARGE SCALE GENOMIC DNA]</scope>
    <source>
        <strain evidence="2 3">JCM 3332</strain>
    </source>
</reference>
<dbReference type="Proteomes" id="UP000570678">
    <property type="component" value="Unassembled WGS sequence"/>
</dbReference>
<dbReference type="Gene3D" id="3.30.1310.10">
    <property type="entry name" value="Nucleoid-associated protein YbaB-like domain"/>
    <property type="match status" value="1"/>
</dbReference>
<dbReference type="EMBL" id="JAAXOT010000010">
    <property type="protein sequence ID" value="NKY58348.1"/>
    <property type="molecule type" value="Genomic_DNA"/>
</dbReference>
<dbReference type="SUPFAM" id="SSF82607">
    <property type="entry name" value="YbaB-like"/>
    <property type="match status" value="1"/>
</dbReference>
<feature type="region of interest" description="Disordered" evidence="1">
    <location>
        <begin position="113"/>
        <end position="161"/>
    </location>
</feature>
<organism evidence="2 3">
    <name type="scientific">Nocardia flavorosea</name>
    <dbReference type="NCBI Taxonomy" id="53429"/>
    <lineage>
        <taxon>Bacteria</taxon>
        <taxon>Bacillati</taxon>
        <taxon>Actinomycetota</taxon>
        <taxon>Actinomycetes</taxon>
        <taxon>Mycobacteriales</taxon>
        <taxon>Nocardiaceae</taxon>
        <taxon>Nocardia</taxon>
    </lineage>
</organism>
<dbReference type="RefSeq" id="WP_062979517.1">
    <property type="nucleotide sequence ID" value="NZ_JARWNH010000209.1"/>
</dbReference>
<dbReference type="GO" id="GO:0003677">
    <property type="term" value="F:DNA binding"/>
    <property type="evidence" value="ECO:0007669"/>
    <property type="project" value="InterPro"/>
</dbReference>
<dbReference type="InterPro" id="IPR036894">
    <property type="entry name" value="YbaB-like_sf"/>
</dbReference>
<accession>A0A846YM82</accession>
<feature type="compositionally biased region" description="Basic and acidic residues" evidence="1">
    <location>
        <begin position="128"/>
        <end position="143"/>
    </location>
</feature>
<dbReference type="InterPro" id="IPR004401">
    <property type="entry name" value="YbaB/EbfC"/>
</dbReference>
<name>A0A846YM82_9NOCA</name>
<keyword evidence="3" id="KW-1185">Reference proteome</keyword>
<dbReference type="AlphaFoldDB" id="A0A846YM82"/>
<evidence type="ECO:0000313" key="3">
    <source>
        <dbReference type="Proteomes" id="UP000570678"/>
    </source>
</evidence>
<gene>
    <name evidence="2" type="ORF">HGA15_19830</name>
</gene>